<dbReference type="PANTHER" id="PTHR12066:SF0">
    <property type="entry name" value="TELOMERASE REVERSE TRANSCRIPTASE"/>
    <property type="match status" value="1"/>
</dbReference>
<evidence type="ECO:0000259" key="14">
    <source>
        <dbReference type="PROSITE" id="PS50878"/>
    </source>
</evidence>
<evidence type="ECO:0000256" key="4">
    <source>
        <dbReference type="ARBA" id="ARBA00022454"/>
    </source>
</evidence>
<organism evidence="15 16">
    <name type="scientific">Neofusicoccum ribis</name>
    <dbReference type="NCBI Taxonomy" id="45134"/>
    <lineage>
        <taxon>Eukaryota</taxon>
        <taxon>Fungi</taxon>
        <taxon>Dikarya</taxon>
        <taxon>Ascomycota</taxon>
        <taxon>Pezizomycotina</taxon>
        <taxon>Dothideomycetes</taxon>
        <taxon>Dothideomycetes incertae sedis</taxon>
        <taxon>Botryosphaeriales</taxon>
        <taxon>Botryosphaeriaceae</taxon>
        <taxon>Neofusicoccum</taxon>
    </lineage>
</organism>
<proteinExistence type="inferred from homology"/>
<dbReference type="SMART" id="SM00975">
    <property type="entry name" value="Telomerase_RBD"/>
    <property type="match status" value="1"/>
</dbReference>
<keyword evidence="4 13" id="KW-0158">Chromosome</keyword>
<evidence type="ECO:0000256" key="10">
    <source>
        <dbReference type="ARBA" id="ARBA00022918"/>
    </source>
</evidence>
<gene>
    <name evidence="15" type="primary">EST2</name>
    <name evidence="15" type="ORF">SLS56_001916</name>
</gene>
<dbReference type="Pfam" id="PF12009">
    <property type="entry name" value="Telomerase_RBD"/>
    <property type="match status" value="1"/>
</dbReference>
<evidence type="ECO:0000313" key="16">
    <source>
        <dbReference type="Proteomes" id="UP001521116"/>
    </source>
</evidence>
<comment type="subcellular location">
    <subcellularLocation>
        <location evidence="13">Nucleus</location>
    </subcellularLocation>
    <subcellularLocation>
        <location evidence="13">Chromosome</location>
        <location evidence="13">Telomere</location>
    </subcellularLocation>
</comment>
<dbReference type="InterPro" id="IPR003545">
    <property type="entry name" value="Telomerase_RT"/>
</dbReference>
<dbReference type="Gene3D" id="1.10.132.70">
    <property type="match status" value="1"/>
</dbReference>
<evidence type="ECO:0000256" key="6">
    <source>
        <dbReference type="ARBA" id="ARBA00022695"/>
    </source>
</evidence>
<dbReference type="EC" id="2.7.7.49" evidence="2 13"/>
<dbReference type="SUPFAM" id="SSF56672">
    <property type="entry name" value="DNA/RNA polymerases"/>
    <property type="match status" value="1"/>
</dbReference>
<dbReference type="InterPro" id="IPR021891">
    <property type="entry name" value="Telomerase_RBD"/>
</dbReference>
<comment type="similarity">
    <text evidence="1 13">Belongs to the reverse transcriptase family. Telomerase subfamily.</text>
</comment>
<keyword evidence="5 13" id="KW-0808">Transferase</keyword>
<accession>A0ABR3T6G5</accession>
<evidence type="ECO:0000256" key="11">
    <source>
        <dbReference type="ARBA" id="ARBA00023242"/>
    </source>
</evidence>
<comment type="function">
    <text evidence="13">Telomerase is a ribonucleoprotein enzyme essential for the replication of chromosome termini in most eukaryotes. It elongates telomeres. It is a reverse transcriptase that adds simple sequence repeats to chromosome ends by copying a template sequence within the RNA component of the enzyme.</text>
</comment>
<dbReference type="Pfam" id="PF00078">
    <property type="entry name" value="RVT_1"/>
    <property type="match status" value="1"/>
</dbReference>
<comment type="catalytic activity">
    <reaction evidence="12 13">
        <text>DNA(n) + a 2'-deoxyribonucleoside 5'-triphosphate = DNA(n+1) + diphosphate</text>
        <dbReference type="Rhea" id="RHEA:22508"/>
        <dbReference type="Rhea" id="RHEA-COMP:17339"/>
        <dbReference type="Rhea" id="RHEA-COMP:17340"/>
        <dbReference type="ChEBI" id="CHEBI:33019"/>
        <dbReference type="ChEBI" id="CHEBI:61560"/>
        <dbReference type="ChEBI" id="CHEBI:173112"/>
        <dbReference type="EC" id="2.7.7.49"/>
    </reaction>
</comment>
<keyword evidence="6 13" id="KW-0548">Nucleotidyltransferase</keyword>
<evidence type="ECO:0000256" key="1">
    <source>
        <dbReference type="ARBA" id="ARBA00008001"/>
    </source>
</evidence>
<dbReference type="Proteomes" id="UP001521116">
    <property type="component" value="Unassembled WGS sequence"/>
</dbReference>
<dbReference type="InterPro" id="IPR043502">
    <property type="entry name" value="DNA/RNA_pol_sf"/>
</dbReference>
<reference evidence="15 16" key="1">
    <citation type="submission" date="2024-02" db="EMBL/GenBank/DDBJ databases">
        <title>De novo assembly and annotation of 12 fungi associated with fruit tree decline syndrome in Ontario, Canada.</title>
        <authorList>
            <person name="Sulman M."/>
            <person name="Ellouze W."/>
            <person name="Ilyukhin E."/>
        </authorList>
    </citation>
    <scope>NUCLEOTIDE SEQUENCE [LARGE SCALE GENOMIC DNA]</scope>
    <source>
        <strain evidence="15 16">M1-105</strain>
    </source>
</reference>
<dbReference type="EMBL" id="JAJVDC020000012">
    <property type="protein sequence ID" value="KAL1635164.1"/>
    <property type="molecule type" value="Genomic_DNA"/>
</dbReference>
<dbReference type="InterPro" id="IPR000477">
    <property type="entry name" value="RT_dom"/>
</dbReference>
<keyword evidence="7 13" id="KW-0479">Metal-binding</keyword>
<keyword evidence="8 13" id="KW-0460">Magnesium</keyword>
<keyword evidence="9 13" id="KW-0779">Telomere</keyword>
<keyword evidence="16" id="KW-1185">Reference proteome</keyword>
<evidence type="ECO:0000313" key="15">
    <source>
        <dbReference type="EMBL" id="KAL1635164.1"/>
    </source>
</evidence>
<evidence type="ECO:0000256" key="2">
    <source>
        <dbReference type="ARBA" id="ARBA00012493"/>
    </source>
</evidence>
<protein>
    <recommendedName>
        <fullName evidence="3 13">Telomerase reverse transcriptase</fullName>
        <ecNumber evidence="2 13">2.7.7.49</ecNumber>
    </recommendedName>
    <alternativeName>
        <fullName evidence="13">Telomerase catalytic subunit</fullName>
    </alternativeName>
</protein>
<sequence length="467" mass="53949">MLTGQTNPAQVKTGLESVCFTDLATPEHQVSAFCRAVINNVIPNRLWGDEETQTHNKHVFLRHVDRFVCLRRFESLTLHEVMQDLKVADIAWLRPQNFRVGSKMSRTDFDKRRELLAELIYYLFDSFLILLIRTNFHVTESNVDRNRLYYFRHDSIQPHKLGPSLFSVGDIYPRLKEFRSALEQRGFVGNTLYFVKIDVKSCFDTIPQKQLLKIIRDLLSLEEYRVTKHVEVDAAVLCQYSKNVSSSVKPIKRYMARARAAGDRRDFEDFLRAEMGVKTGNTVFVDSGVEQQQSKNEVMKLLTEHVERNIVKAGKKYYRQKTGIPQGSVLSTLLCNFFYAELEASLLGFLTGDTSVLLRLIDDSLLITTEREHAEQFLQIMYEGNEDYGISIKKDKTLTNFTCRIGGAEVPRLPSQTSFPYCGIRISTRDLNITKDFQLKDQRRVRDGLTVEFSKLPGQTFHRKTLK</sequence>
<keyword evidence="11 13" id="KW-0539">Nucleus</keyword>
<comment type="caution">
    <text evidence="15">The sequence shown here is derived from an EMBL/GenBank/DDBJ whole genome shotgun (WGS) entry which is preliminary data.</text>
</comment>
<evidence type="ECO:0000256" key="9">
    <source>
        <dbReference type="ARBA" id="ARBA00022895"/>
    </source>
</evidence>
<evidence type="ECO:0000256" key="3">
    <source>
        <dbReference type="ARBA" id="ARBA00016182"/>
    </source>
</evidence>
<dbReference type="PROSITE" id="PS50878">
    <property type="entry name" value="RT_POL"/>
    <property type="match status" value="1"/>
</dbReference>
<dbReference type="Gene3D" id="3.30.70.2630">
    <property type="match status" value="1"/>
</dbReference>
<name>A0ABR3T6G5_9PEZI</name>
<keyword evidence="10 13" id="KW-0695">RNA-directed DNA polymerase</keyword>
<dbReference type="CDD" id="cd01648">
    <property type="entry name" value="TERT"/>
    <property type="match status" value="1"/>
</dbReference>
<evidence type="ECO:0000256" key="7">
    <source>
        <dbReference type="ARBA" id="ARBA00022723"/>
    </source>
</evidence>
<evidence type="ECO:0000256" key="5">
    <source>
        <dbReference type="ARBA" id="ARBA00022679"/>
    </source>
</evidence>
<dbReference type="GO" id="GO:0003964">
    <property type="term" value="F:RNA-directed DNA polymerase activity"/>
    <property type="evidence" value="ECO:0007669"/>
    <property type="project" value="UniProtKB-KW"/>
</dbReference>
<evidence type="ECO:0000256" key="12">
    <source>
        <dbReference type="ARBA" id="ARBA00048173"/>
    </source>
</evidence>
<evidence type="ECO:0000256" key="13">
    <source>
        <dbReference type="RuleBase" id="RU365061"/>
    </source>
</evidence>
<feature type="domain" description="Reverse transcriptase" evidence="14">
    <location>
        <begin position="1"/>
        <end position="426"/>
    </location>
</feature>
<dbReference type="PANTHER" id="PTHR12066">
    <property type="entry name" value="TELOMERASE REVERSE TRANSCRIPTASE"/>
    <property type="match status" value="1"/>
</dbReference>
<evidence type="ECO:0000256" key="8">
    <source>
        <dbReference type="ARBA" id="ARBA00022842"/>
    </source>
</evidence>